<evidence type="ECO:0000256" key="1">
    <source>
        <dbReference type="ARBA" id="ARBA00009254"/>
    </source>
</evidence>
<dbReference type="InterPro" id="IPR002885">
    <property type="entry name" value="PPR_rpt"/>
</dbReference>
<dbReference type="GO" id="GO:0005840">
    <property type="term" value="C:ribosome"/>
    <property type="evidence" value="ECO:0007669"/>
    <property type="project" value="UniProtKB-KW"/>
</dbReference>
<dbReference type="InterPro" id="IPR036049">
    <property type="entry name" value="Ribosomal_uL29_sf"/>
</dbReference>
<evidence type="ECO:0000256" key="6">
    <source>
        <dbReference type="ARBA" id="ARBA00022980"/>
    </source>
</evidence>
<proteinExistence type="inferred from homology"/>
<dbReference type="EMBL" id="CAMXCT030004368">
    <property type="protein sequence ID" value="CAL4796066.1"/>
    <property type="molecule type" value="Genomic_DNA"/>
</dbReference>
<keyword evidence="7" id="KW-0687">Ribonucleoprotein</keyword>
<protein>
    <submittedName>
        <fullName evidence="10">Ribosomal RNA small subunit methyltransferase H (16S rRNA m(4)C1402 methyltransferase) (rRNA (cytosine-N(4)-)-methyltransferase RsmH)</fullName>
    </submittedName>
</protein>
<dbReference type="Pfam" id="PF13812">
    <property type="entry name" value="PPR_3"/>
    <property type="match status" value="1"/>
</dbReference>
<dbReference type="GO" id="GO:0006412">
    <property type="term" value="P:translation"/>
    <property type="evidence" value="ECO:0007669"/>
    <property type="project" value="InterPro"/>
</dbReference>
<dbReference type="HAMAP" id="MF_01007">
    <property type="entry name" value="16SrRNA_methyltr_H"/>
    <property type="match status" value="1"/>
</dbReference>
<name>A0A9P1DDW7_9DINO</name>
<dbReference type="GO" id="GO:0070475">
    <property type="term" value="P:rRNA base methylation"/>
    <property type="evidence" value="ECO:0007669"/>
    <property type="project" value="TreeGrafter"/>
</dbReference>
<keyword evidence="11" id="KW-1185">Reference proteome</keyword>
<dbReference type="SUPFAM" id="SSF81799">
    <property type="entry name" value="Putative methyltransferase TM0872, insert domain"/>
    <property type="match status" value="1"/>
</dbReference>
<feature type="repeat" description="PPR" evidence="8">
    <location>
        <begin position="203"/>
        <end position="237"/>
    </location>
</feature>
<dbReference type="InterPro" id="IPR001854">
    <property type="entry name" value="Ribosomal_uL29"/>
</dbReference>
<dbReference type="CDD" id="cd00427">
    <property type="entry name" value="Ribosomal_L29_HIP"/>
    <property type="match status" value="1"/>
</dbReference>
<evidence type="ECO:0000313" key="10">
    <source>
        <dbReference type="EMBL" id="CAL4796066.1"/>
    </source>
</evidence>
<dbReference type="AlphaFoldDB" id="A0A9P1DDW7"/>
<dbReference type="InterPro" id="IPR018254">
    <property type="entry name" value="Ribosomal_uL29_CS"/>
</dbReference>
<dbReference type="NCBIfam" id="TIGR00012">
    <property type="entry name" value="L29"/>
    <property type="match status" value="1"/>
</dbReference>
<dbReference type="Gene3D" id="1.10.287.310">
    <property type="match status" value="1"/>
</dbReference>
<dbReference type="InterPro" id="IPR023397">
    <property type="entry name" value="SAM-dep_MeTrfase_MraW_recog"/>
</dbReference>
<dbReference type="Gene3D" id="1.10.150.170">
    <property type="entry name" value="Putative methyltransferase TM0872, insert domain"/>
    <property type="match status" value="1"/>
</dbReference>
<evidence type="ECO:0000256" key="7">
    <source>
        <dbReference type="ARBA" id="ARBA00023274"/>
    </source>
</evidence>
<dbReference type="SUPFAM" id="SSF46561">
    <property type="entry name" value="Ribosomal protein L29 (L29p)"/>
    <property type="match status" value="1"/>
</dbReference>
<dbReference type="InterPro" id="IPR029063">
    <property type="entry name" value="SAM-dependent_MTases_sf"/>
</dbReference>
<feature type="repeat" description="PPR" evidence="8">
    <location>
        <begin position="98"/>
        <end position="132"/>
    </location>
</feature>
<dbReference type="SUPFAM" id="SSF53335">
    <property type="entry name" value="S-adenosyl-L-methionine-dependent methyltransferases"/>
    <property type="match status" value="1"/>
</dbReference>
<evidence type="ECO:0000256" key="4">
    <source>
        <dbReference type="ARBA" id="ARBA00022679"/>
    </source>
</evidence>
<dbReference type="InterPro" id="IPR002903">
    <property type="entry name" value="RsmH"/>
</dbReference>
<dbReference type="GO" id="GO:0071424">
    <property type="term" value="F:rRNA (cytosine-N4-)-methyltransferase activity"/>
    <property type="evidence" value="ECO:0007669"/>
    <property type="project" value="TreeGrafter"/>
</dbReference>
<dbReference type="HAMAP" id="MF_00374">
    <property type="entry name" value="Ribosomal_uL29"/>
    <property type="match status" value="1"/>
</dbReference>
<keyword evidence="6" id="KW-0689">Ribosomal protein</keyword>
<dbReference type="GO" id="GO:0003735">
    <property type="term" value="F:structural constituent of ribosome"/>
    <property type="evidence" value="ECO:0007669"/>
    <property type="project" value="InterPro"/>
</dbReference>
<keyword evidence="5" id="KW-0949">S-adenosyl-L-methionine</keyword>
<dbReference type="Pfam" id="PF01795">
    <property type="entry name" value="Methyltransf_5"/>
    <property type="match status" value="1"/>
</dbReference>
<evidence type="ECO:0000256" key="3">
    <source>
        <dbReference type="ARBA" id="ARBA00022603"/>
    </source>
</evidence>
<dbReference type="OrthoDB" id="439808at2759"/>
<evidence type="ECO:0000313" key="9">
    <source>
        <dbReference type="EMBL" id="CAI4008754.1"/>
    </source>
</evidence>
<comment type="similarity">
    <text evidence="1">Belongs to the universal ribosomal protein uL29 family.</text>
</comment>
<dbReference type="GO" id="GO:1990904">
    <property type="term" value="C:ribonucleoprotein complex"/>
    <property type="evidence" value="ECO:0007669"/>
    <property type="project" value="UniProtKB-KW"/>
</dbReference>
<evidence type="ECO:0000256" key="8">
    <source>
        <dbReference type="PROSITE-ProRule" id="PRU00708"/>
    </source>
</evidence>
<keyword evidence="3 10" id="KW-0489">Methyltransferase</keyword>
<dbReference type="Gene3D" id="3.40.50.150">
    <property type="entry name" value="Vaccinia Virus protein VP39"/>
    <property type="match status" value="1"/>
</dbReference>
<dbReference type="Pfam" id="PF01535">
    <property type="entry name" value="PPR"/>
    <property type="match status" value="1"/>
</dbReference>
<comment type="caution">
    <text evidence="9">The sequence shown here is derived from an EMBL/GenBank/DDBJ whole genome shotgun (WGS) entry which is preliminary data.</text>
</comment>
<organism evidence="9">
    <name type="scientific">Cladocopium goreaui</name>
    <dbReference type="NCBI Taxonomy" id="2562237"/>
    <lineage>
        <taxon>Eukaryota</taxon>
        <taxon>Sar</taxon>
        <taxon>Alveolata</taxon>
        <taxon>Dinophyceae</taxon>
        <taxon>Suessiales</taxon>
        <taxon>Symbiodiniaceae</taxon>
        <taxon>Cladocopium</taxon>
    </lineage>
</organism>
<keyword evidence="4" id="KW-0808">Transferase</keyword>
<dbReference type="InterPro" id="IPR011990">
    <property type="entry name" value="TPR-like_helical_dom_sf"/>
</dbReference>
<dbReference type="Pfam" id="PF00831">
    <property type="entry name" value="Ribosomal_L29"/>
    <property type="match status" value="1"/>
</dbReference>
<dbReference type="NCBIfam" id="TIGR00006">
    <property type="entry name" value="16S rRNA (cytosine(1402)-N(4))-methyltransferase RsmH"/>
    <property type="match status" value="1"/>
</dbReference>
<dbReference type="NCBIfam" id="TIGR00756">
    <property type="entry name" value="PPR"/>
    <property type="match status" value="1"/>
</dbReference>
<reference evidence="10 11" key="2">
    <citation type="submission" date="2024-05" db="EMBL/GenBank/DDBJ databases">
        <authorList>
            <person name="Chen Y."/>
            <person name="Shah S."/>
            <person name="Dougan E. K."/>
            <person name="Thang M."/>
            <person name="Chan C."/>
        </authorList>
    </citation>
    <scope>NUCLEOTIDE SEQUENCE [LARGE SCALE GENOMIC DNA]</scope>
</reference>
<dbReference type="GO" id="GO:0005737">
    <property type="term" value="C:cytoplasm"/>
    <property type="evidence" value="ECO:0007669"/>
    <property type="project" value="TreeGrafter"/>
</dbReference>
<evidence type="ECO:0000313" key="11">
    <source>
        <dbReference type="Proteomes" id="UP001152797"/>
    </source>
</evidence>
<dbReference type="PANTHER" id="PTHR11265">
    <property type="entry name" value="S-ADENOSYL-METHYLTRANSFERASE MRAW"/>
    <property type="match status" value="1"/>
</dbReference>
<evidence type="ECO:0000256" key="2">
    <source>
        <dbReference type="ARBA" id="ARBA00010396"/>
    </source>
</evidence>
<sequence length="814" mass="90229">MSRKSKVLELAAMVADAPLATRDRRAPSLPRCTSALRSMAGAREWQNATAFLEEMWRQGPRPDATCLNAGIGACARAAAWQPALALLESMPVAGLERNVISFNTTMTACARARHWQVSLELLGKMEESSIQSSAATLGAAVSACERGTHWTGAIHLLQEAWRKGPLPNVLALSAAMNACGQGQRWDLSLQLLGEAQGHSIEADGITYNCAVGACARARRWEETLVLLSDMRSRDLVPDYVTHKLVNTAVADKDVSAAVSELLKPDQIQERSPLQSKGLMADRNELDGRVYGHRPILCDEVVEALQPSAPSPVLVDATFGRGGHTRRLLEVPGATVFALDVDPTAISEAKRLASQEPRLVPVHAAFGDLQEALPPGTRLHALLADLGVSSPQLDQKHRGFSPIEDGPLDMRMNPDVGIPASEWLETVSPEELAWVIHTYGEDRDAFLAARLAEAICAKRPFHRTKELAEVVAEVKEQTLGSNPFQQPARLTFQAVRSHLNQELQQLEKLLSAAFQLLELGGRAIIICFKASEVSTVRRWLRQNEDCKATVVEGWAEERILALYPLLQRSHEEQPWCAIEVQEPLKPSEAEVQANTRARSARALVLEKRSRSRGPSGMPCGGAAVLCTVCPKEVELNLAALQVLGILAYWMIIDRRRAEPEGQASSDIPGDAGEADRAWWNDPSTASLVEKLQVEETTDALTKLRRQMTLEEQAFDQEIEDVVIAGKRALLKLRMQRAVEMPGMKTHMFKKIRKQIARALSLRRQREIARGITQEQSRRMRRRKRLELKVKYEDAYGGERKGPKSRRWLRRMGRIV</sequence>
<dbReference type="EMBL" id="CAMXCT010004368">
    <property type="protein sequence ID" value="CAI4008754.1"/>
    <property type="molecule type" value="Genomic_DNA"/>
</dbReference>
<dbReference type="Proteomes" id="UP001152797">
    <property type="component" value="Unassembled WGS sequence"/>
</dbReference>
<dbReference type="EMBL" id="CAMXCT020004368">
    <property type="protein sequence ID" value="CAL1162129.1"/>
    <property type="molecule type" value="Genomic_DNA"/>
</dbReference>
<dbReference type="PROSITE" id="PS51375">
    <property type="entry name" value="PPR"/>
    <property type="match status" value="2"/>
</dbReference>
<reference evidence="9" key="1">
    <citation type="submission" date="2022-10" db="EMBL/GenBank/DDBJ databases">
        <authorList>
            <person name="Chen Y."/>
            <person name="Dougan E. K."/>
            <person name="Chan C."/>
            <person name="Rhodes N."/>
            <person name="Thang M."/>
        </authorList>
    </citation>
    <scope>NUCLEOTIDE SEQUENCE</scope>
</reference>
<accession>A0A9P1DDW7</accession>
<dbReference type="PANTHER" id="PTHR11265:SF0">
    <property type="entry name" value="12S RRNA N4-METHYLCYTIDINE METHYLTRANSFERASE"/>
    <property type="match status" value="1"/>
</dbReference>
<dbReference type="Gene3D" id="1.25.40.10">
    <property type="entry name" value="Tetratricopeptide repeat domain"/>
    <property type="match status" value="2"/>
</dbReference>
<gene>
    <name evidence="9" type="ORF">C1SCF055_LOCUS34161</name>
</gene>
<dbReference type="PROSITE" id="PS00579">
    <property type="entry name" value="RIBOSOMAL_L29"/>
    <property type="match status" value="1"/>
</dbReference>
<evidence type="ECO:0000256" key="5">
    <source>
        <dbReference type="ARBA" id="ARBA00022691"/>
    </source>
</evidence>
<comment type="similarity">
    <text evidence="2">Belongs to the methyltransferase superfamily. RsmH family.</text>
</comment>